<feature type="transmembrane region" description="Helical" evidence="13">
    <location>
        <begin position="15"/>
        <end position="36"/>
    </location>
</feature>
<organism evidence="16 17">
    <name type="scientific">Veronia pacifica</name>
    <dbReference type="NCBI Taxonomy" id="1080227"/>
    <lineage>
        <taxon>Bacteria</taxon>
        <taxon>Pseudomonadati</taxon>
        <taxon>Pseudomonadota</taxon>
        <taxon>Gammaproteobacteria</taxon>
        <taxon>Vibrionales</taxon>
        <taxon>Vibrionaceae</taxon>
        <taxon>Veronia</taxon>
    </lineage>
</organism>
<keyword evidence="5" id="KW-1003">Cell membrane</keyword>
<dbReference type="EC" id="7.6.2.2" evidence="3"/>
<accession>A0A1C3E8Z3</accession>
<comment type="subcellular location">
    <subcellularLocation>
        <location evidence="1">Cell membrane</location>
        <topology evidence="1">Multi-pass membrane protein</topology>
    </subcellularLocation>
</comment>
<evidence type="ECO:0000259" key="14">
    <source>
        <dbReference type="PROSITE" id="PS50893"/>
    </source>
</evidence>
<dbReference type="PROSITE" id="PS50893">
    <property type="entry name" value="ABC_TRANSPORTER_2"/>
    <property type="match status" value="1"/>
</dbReference>
<evidence type="ECO:0000256" key="13">
    <source>
        <dbReference type="SAM" id="Phobius"/>
    </source>
</evidence>
<dbReference type="InterPro" id="IPR003593">
    <property type="entry name" value="AAA+_ATPase"/>
</dbReference>
<evidence type="ECO:0000256" key="10">
    <source>
        <dbReference type="ARBA" id="ARBA00023136"/>
    </source>
</evidence>
<keyword evidence="7" id="KW-0547">Nucleotide-binding</keyword>
<dbReference type="SUPFAM" id="SSF52540">
    <property type="entry name" value="P-loop containing nucleoside triphosphate hydrolases"/>
    <property type="match status" value="1"/>
</dbReference>
<protein>
    <recommendedName>
        <fullName evidence="12">Multidrug resistance-like ATP-binding protein MdlA</fullName>
        <ecNumber evidence="3">7.6.2.2</ecNumber>
    </recommendedName>
</protein>
<comment type="catalytic activity">
    <reaction evidence="11">
        <text>ATP + H2O + xenobioticSide 1 = ADP + phosphate + xenobioticSide 2.</text>
        <dbReference type="EC" id="7.6.2.2"/>
    </reaction>
</comment>
<dbReference type="STRING" id="1080227.A8L45_21840"/>
<evidence type="ECO:0000256" key="5">
    <source>
        <dbReference type="ARBA" id="ARBA00022475"/>
    </source>
</evidence>
<dbReference type="Pfam" id="PF00005">
    <property type="entry name" value="ABC_tran"/>
    <property type="match status" value="1"/>
</dbReference>
<keyword evidence="9 13" id="KW-1133">Transmembrane helix</keyword>
<evidence type="ECO:0000256" key="2">
    <source>
        <dbReference type="ARBA" id="ARBA00006526"/>
    </source>
</evidence>
<dbReference type="Pfam" id="PF00664">
    <property type="entry name" value="ABC_membrane"/>
    <property type="match status" value="1"/>
</dbReference>
<reference evidence="16 17" key="1">
    <citation type="submission" date="2016-05" db="EMBL/GenBank/DDBJ databases">
        <title>Genomic Taxonomy of the Vibrionaceae.</title>
        <authorList>
            <person name="Gomez-Gil B."/>
            <person name="Enciso-Ibarra J."/>
        </authorList>
    </citation>
    <scope>NUCLEOTIDE SEQUENCE [LARGE SCALE GENOMIC DNA]</scope>
    <source>
        <strain evidence="16 17">CAIM 1920</strain>
    </source>
</reference>
<evidence type="ECO:0000256" key="9">
    <source>
        <dbReference type="ARBA" id="ARBA00022989"/>
    </source>
</evidence>
<evidence type="ECO:0000256" key="4">
    <source>
        <dbReference type="ARBA" id="ARBA00022448"/>
    </source>
</evidence>
<dbReference type="GO" id="GO:0015421">
    <property type="term" value="F:ABC-type oligopeptide transporter activity"/>
    <property type="evidence" value="ECO:0007669"/>
    <property type="project" value="TreeGrafter"/>
</dbReference>
<sequence length="576" mass="64366">MIDLAWYFRQQWKRYLGSILILLLVSLIELMPPYLIGYTVDGVVDGSIQLNTLALIVLGSIGLWVVVYFLRIRWRIWLFGAAAELGKVLRDRLYRGFSRHSPHFFDRYKTGDLMARGTNDVRAVEMTAGEGVLTGADSVINGVLVFVVMTAVLDWRLTLLALLPMPIMALCINRLGKRIHTAFRSSQSAFSDLSDFTQSSLNGVRMIRAFGLEQRQIDGFNASADETRKRNMDVEKVDSLFDPVIQITIGASFFLSVSGGGYLVATDQMTIGQLTSFTLYQGLMIWPMLAMAWLFNIIERGAAAWERLKEVFDEEPEIKGGEQSPGNNEIIDIQLPAFTWRGHKEPTLRDISLSLAPGKMLGIAGPVGSGKSTLLNILLRLEDPQQGRVSYGGVDIRSFRLGDWRGKFAVVTQAPFLFSRSIEENIALGRPDATTEQVRLAAKMACIDEDICQLPEGYQTEVGEKGITLSGGQKQRIAIARALLLDAEILILDDSLSAVDGRTEHTILQNLRERQAHQAMIVVAHRLSALESADRIIVLQKGHIEEQGNHKALIEQQGWYAQMHRYQKMEKVLEGK</sequence>
<feature type="domain" description="ABC transmembrane type-1" evidence="15">
    <location>
        <begin position="16"/>
        <end position="300"/>
    </location>
</feature>
<dbReference type="PROSITE" id="PS00211">
    <property type="entry name" value="ABC_TRANSPORTER_1"/>
    <property type="match status" value="1"/>
</dbReference>
<dbReference type="InterPro" id="IPR036640">
    <property type="entry name" value="ABC1_TM_sf"/>
</dbReference>
<dbReference type="GO" id="GO:0005886">
    <property type="term" value="C:plasma membrane"/>
    <property type="evidence" value="ECO:0007669"/>
    <property type="project" value="UniProtKB-SubCell"/>
</dbReference>
<keyword evidence="6 13" id="KW-0812">Transmembrane</keyword>
<dbReference type="PANTHER" id="PTHR43394:SF1">
    <property type="entry name" value="ATP-BINDING CASSETTE SUB-FAMILY B MEMBER 10, MITOCHONDRIAL"/>
    <property type="match status" value="1"/>
</dbReference>
<feature type="transmembrane region" description="Helical" evidence="13">
    <location>
        <begin position="48"/>
        <end position="70"/>
    </location>
</feature>
<keyword evidence="8 16" id="KW-0067">ATP-binding</keyword>
<feature type="transmembrane region" description="Helical" evidence="13">
    <location>
        <begin position="159"/>
        <end position="176"/>
    </location>
</feature>
<evidence type="ECO:0000259" key="15">
    <source>
        <dbReference type="PROSITE" id="PS50929"/>
    </source>
</evidence>
<evidence type="ECO:0000256" key="6">
    <source>
        <dbReference type="ARBA" id="ARBA00022692"/>
    </source>
</evidence>
<dbReference type="SMART" id="SM00382">
    <property type="entry name" value="AAA"/>
    <property type="match status" value="1"/>
</dbReference>
<evidence type="ECO:0000313" key="17">
    <source>
        <dbReference type="Proteomes" id="UP000094936"/>
    </source>
</evidence>
<dbReference type="InterPro" id="IPR003439">
    <property type="entry name" value="ABC_transporter-like_ATP-bd"/>
</dbReference>
<dbReference type="GO" id="GO:0008559">
    <property type="term" value="F:ABC-type xenobiotic transporter activity"/>
    <property type="evidence" value="ECO:0007669"/>
    <property type="project" value="UniProtKB-EC"/>
</dbReference>
<dbReference type="PROSITE" id="PS50929">
    <property type="entry name" value="ABC_TM1F"/>
    <property type="match status" value="1"/>
</dbReference>
<dbReference type="OrthoDB" id="9806127at2"/>
<evidence type="ECO:0000256" key="12">
    <source>
        <dbReference type="ARBA" id="ARBA00074518"/>
    </source>
</evidence>
<dbReference type="AlphaFoldDB" id="A0A1C3E8Z3"/>
<dbReference type="Gene3D" id="3.40.50.300">
    <property type="entry name" value="P-loop containing nucleotide triphosphate hydrolases"/>
    <property type="match status" value="1"/>
</dbReference>
<feature type="domain" description="ABC transporter" evidence="14">
    <location>
        <begin position="333"/>
        <end position="566"/>
    </location>
</feature>
<dbReference type="FunFam" id="3.40.50.300:FF:000221">
    <property type="entry name" value="Multidrug ABC transporter ATP-binding protein"/>
    <property type="match status" value="1"/>
</dbReference>
<dbReference type="InterPro" id="IPR027417">
    <property type="entry name" value="P-loop_NTPase"/>
</dbReference>
<gene>
    <name evidence="16" type="ORF">A8L45_21840</name>
</gene>
<feature type="transmembrane region" description="Helical" evidence="13">
    <location>
        <begin position="132"/>
        <end position="153"/>
    </location>
</feature>
<comment type="similarity">
    <text evidence="2">Belongs to the ABC transporter superfamily. Drug exporter-2 (TC 3.A.1.117) family.</text>
</comment>
<feature type="transmembrane region" description="Helical" evidence="13">
    <location>
        <begin position="240"/>
        <end position="265"/>
    </location>
</feature>
<evidence type="ECO:0000256" key="3">
    <source>
        <dbReference type="ARBA" id="ARBA00012191"/>
    </source>
</evidence>
<dbReference type="Proteomes" id="UP000094936">
    <property type="component" value="Unassembled WGS sequence"/>
</dbReference>
<dbReference type="SUPFAM" id="SSF90123">
    <property type="entry name" value="ABC transporter transmembrane region"/>
    <property type="match status" value="1"/>
</dbReference>
<evidence type="ECO:0000256" key="11">
    <source>
        <dbReference type="ARBA" id="ARBA00034018"/>
    </source>
</evidence>
<dbReference type="InterPro" id="IPR039421">
    <property type="entry name" value="Type_1_exporter"/>
</dbReference>
<dbReference type="InterPro" id="IPR017871">
    <property type="entry name" value="ABC_transporter-like_CS"/>
</dbReference>
<dbReference type="EMBL" id="LYBM01000065">
    <property type="protein sequence ID" value="ODA29703.1"/>
    <property type="molecule type" value="Genomic_DNA"/>
</dbReference>
<evidence type="ECO:0000256" key="8">
    <source>
        <dbReference type="ARBA" id="ARBA00022840"/>
    </source>
</evidence>
<dbReference type="GO" id="GO:0005524">
    <property type="term" value="F:ATP binding"/>
    <property type="evidence" value="ECO:0007669"/>
    <property type="project" value="UniProtKB-KW"/>
</dbReference>
<feature type="transmembrane region" description="Helical" evidence="13">
    <location>
        <begin position="277"/>
        <end position="298"/>
    </location>
</feature>
<dbReference type="GO" id="GO:0016887">
    <property type="term" value="F:ATP hydrolysis activity"/>
    <property type="evidence" value="ECO:0007669"/>
    <property type="project" value="InterPro"/>
</dbReference>
<keyword evidence="10 13" id="KW-0472">Membrane</keyword>
<dbReference type="PANTHER" id="PTHR43394">
    <property type="entry name" value="ATP-DEPENDENT PERMEASE MDL1, MITOCHONDRIAL"/>
    <property type="match status" value="1"/>
</dbReference>
<proteinExistence type="inferred from homology"/>
<evidence type="ECO:0000256" key="1">
    <source>
        <dbReference type="ARBA" id="ARBA00004651"/>
    </source>
</evidence>
<name>A0A1C3E8Z3_9GAMM</name>
<dbReference type="Gene3D" id="1.20.1560.10">
    <property type="entry name" value="ABC transporter type 1, transmembrane domain"/>
    <property type="match status" value="1"/>
</dbReference>
<keyword evidence="4" id="KW-0813">Transport</keyword>
<dbReference type="InterPro" id="IPR011527">
    <property type="entry name" value="ABC1_TM_dom"/>
</dbReference>
<dbReference type="CDD" id="cd18541">
    <property type="entry name" value="ABC_6TM_TmrB_like"/>
    <property type="match status" value="1"/>
</dbReference>
<comment type="caution">
    <text evidence="16">The sequence shown here is derived from an EMBL/GenBank/DDBJ whole genome shotgun (WGS) entry which is preliminary data.</text>
</comment>
<evidence type="ECO:0000313" key="16">
    <source>
        <dbReference type="EMBL" id="ODA29703.1"/>
    </source>
</evidence>
<keyword evidence="17" id="KW-1185">Reference proteome</keyword>
<dbReference type="FunFam" id="1.20.1560.10:FF:000011">
    <property type="entry name" value="Multidrug ABC transporter ATP-binding protein"/>
    <property type="match status" value="1"/>
</dbReference>
<evidence type="ECO:0000256" key="7">
    <source>
        <dbReference type="ARBA" id="ARBA00022741"/>
    </source>
</evidence>